<evidence type="ECO:0000313" key="2">
    <source>
        <dbReference type="WBParaSite" id="ACAC_0000229601-mRNA-1"/>
    </source>
</evidence>
<keyword evidence="1" id="KW-1185">Reference proteome</keyword>
<dbReference type="AlphaFoldDB" id="A0A158P7E0"/>
<proteinExistence type="predicted"/>
<evidence type="ECO:0000313" key="1">
    <source>
        <dbReference type="Proteomes" id="UP000035642"/>
    </source>
</evidence>
<dbReference type="STRING" id="6313.A0A158P7E0"/>
<sequence>MPSEDRFADAVKPTLEALLSDLQHTTEVLRRANTTSPPQDIEPIYQEQAIRGNIKSQCHLDGLHNLEELVNSYSLERQDVERQSVDIGTLPKDGVHLGVVSIRFFVVIRSAPQCTWGFDHASQCSPNLPPFGVGNLVLDLFGRKAALTRYTGRRRRVTI</sequence>
<protein>
    <submittedName>
        <fullName evidence="2">Uncharacterized protein</fullName>
    </submittedName>
</protein>
<organism evidence="1 2">
    <name type="scientific">Angiostrongylus cantonensis</name>
    <name type="common">Rat lungworm</name>
    <dbReference type="NCBI Taxonomy" id="6313"/>
    <lineage>
        <taxon>Eukaryota</taxon>
        <taxon>Metazoa</taxon>
        <taxon>Ecdysozoa</taxon>
        <taxon>Nematoda</taxon>
        <taxon>Chromadorea</taxon>
        <taxon>Rhabditida</taxon>
        <taxon>Rhabditina</taxon>
        <taxon>Rhabditomorpha</taxon>
        <taxon>Strongyloidea</taxon>
        <taxon>Metastrongylidae</taxon>
        <taxon>Angiostrongylus</taxon>
    </lineage>
</organism>
<reference evidence="2" key="2">
    <citation type="submission" date="2016-04" db="UniProtKB">
        <authorList>
            <consortium name="WormBaseParasite"/>
        </authorList>
    </citation>
    <scope>IDENTIFICATION</scope>
</reference>
<dbReference type="Proteomes" id="UP000035642">
    <property type="component" value="Unassembled WGS sequence"/>
</dbReference>
<accession>A0A158P7E0</accession>
<dbReference type="WBParaSite" id="ACAC_0000229601-mRNA-1">
    <property type="protein sequence ID" value="ACAC_0000229601-mRNA-1"/>
    <property type="gene ID" value="ACAC_0000229601"/>
</dbReference>
<name>A0A158P7E0_ANGCA</name>
<reference evidence="1" key="1">
    <citation type="submission" date="2012-09" db="EMBL/GenBank/DDBJ databases">
        <authorList>
            <person name="Martin A.A."/>
        </authorList>
    </citation>
    <scope>NUCLEOTIDE SEQUENCE</scope>
</reference>